<reference evidence="1" key="1">
    <citation type="submission" date="2014-11" db="EMBL/GenBank/DDBJ databases">
        <authorList>
            <person name="Amaro Gonzalez C."/>
        </authorList>
    </citation>
    <scope>NUCLEOTIDE SEQUENCE</scope>
</reference>
<reference evidence="1" key="2">
    <citation type="journal article" date="2015" name="Fish Shellfish Immunol.">
        <title>Early steps in the European eel (Anguilla anguilla)-Vibrio vulnificus interaction in the gills: Role of the RtxA13 toxin.</title>
        <authorList>
            <person name="Callol A."/>
            <person name="Pajuelo D."/>
            <person name="Ebbesson L."/>
            <person name="Teles M."/>
            <person name="MacKenzie S."/>
            <person name="Amaro C."/>
        </authorList>
    </citation>
    <scope>NUCLEOTIDE SEQUENCE</scope>
</reference>
<dbReference type="AlphaFoldDB" id="A0A0E9R4L4"/>
<accession>A0A0E9R4L4</accession>
<sequence>MQSHREYLAAWLKVETEVIFAGKRVGAQTVITQPVPSSWPFYPAAAPPRPQPSNTTLPVLGLTAVVLPDPA</sequence>
<evidence type="ECO:0000313" key="1">
    <source>
        <dbReference type="EMBL" id="JAH24101.1"/>
    </source>
</evidence>
<proteinExistence type="predicted"/>
<dbReference type="EMBL" id="GBXM01084476">
    <property type="protein sequence ID" value="JAH24101.1"/>
    <property type="molecule type" value="Transcribed_RNA"/>
</dbReference>
<name>A0A0E9R4L4_ANGAN</name>
<organism evidence="1">
    <name type="scientific">Anguilla anguilla</name>
    <name type="common">European freshwater eel</name>
    <name type="synonym">Muraena anguilla</name>
    <dbReference type="NCBI Taxonomy" id="7936"/>
    <lineage>
        <taxon>Eukaryota</taxon>
        <taxon>Metazoa</taxon>
        <taxon>Chordata</taxon>
        <taxon>Craniata</taxon>
        <taxon>Vertebrata</taxon>
        <taxon>Euteleostomi</taxon>
        <taxon>Actinopterygii</taxon>
        <taxon>Neopterygii</taxon>
        <taxon>Teleostei</taxon>
        <taxon>Anguilliformes</taxon>
        <taxon>Anguillidae</taxon>
        <taxon>Anguilla</taxon>
    </lineage>
</organism>
<protein>
    <submittedName>
        <fullName evidence="1">Uncharacterized protein</fullName>
    </submittedName>
</protein>